<evidence type="ECO:0000256" key="9">
    <source>
        <dbReference type="ARBA" id="ARBA00023136"/>
    </source>
</evidence>
<evidence type="ECO:0000313" key="12">
    <source>
        <dbReference type="Proteomes" id="UP000287502"/>
    </source>
</evidence>
<evidence type="ECO:0000256" key="10">
    <source>
        <dbReference type="RuleBase" id="RU364125"/>
    </source>
</evidence>
<keyword evidence="8 10" id="KW-1133">Transmembrane helix</keyword>
<keyword evidence="5 10" id="KW-0145">Chemotaxis</keyword>
<evidence type="ECO:0000256" key="5">
    <source>
        <dbReference type="ARBA" id="ARBA00022500"/>
    </source>
</evidence>
<dbReference type="RefSeq" id="WP_128467622.1">
    <property type="nucleotide sequence ID" value="NZ_CP035108.1"/>
</dbReference>
<dbReference type="GO" id="GO:0071978">
    <property type="term" value="P:bacterial-type flagellum-dependent swarming motility"/>
    <property type="evidence" value="ECO:0007669"/>
    <property type="project" value="TreeGrafter"/>
</dbReference>
<dbReference type="GO" id="GO:0006935">
    <property type="term" value="P:chemotaxis"/>
    <property type="evidence" value="ECO:0007669"/>
    <property type="project" value="UniProtKB-KW"/>
</dbReference>
<keyword evidence="7 10" id="KW-0283">Flagellar rotation</keyword>
<evidence type="ECO:0000256" key="4">
    <source>
        <dbReference type="ARBA" id="ARBA00022475"/>
    </source>
</evidence>
<comment type="function">
    <text evidence="1 10">Controls the rotational direction of flagella during chemotaxis.</text>
</comment>
<keyword evidence="4 10" id="KW-1003">Cell membrane</keyword>
<dbReference type="PANTHER" id="PTHR35091:SF2">
    <property type="entry name" value="FLAGELLAR PROTEIN FLIL"/>
    <property type="match status" value="1"/>
</dbReference>
<dbReference type="OrthoDB" id="9799777at2"/>
<accession>A0A3R5X4M0</accession>
<dbReference type="AlphaFoldDB" id="A0A3R5X4M0"/>
<evidence type="ECO:0000256" key="2">
    <source>
        <dbReference type="ARBA" id="ARBA00004162"/>
    </source>
</evidence>
<name>A0A3R5X4M0_9BACT</name>
<evidence type="ECO:0000256" key="8">
    <source>
        <dbReference type="ARBA" id="ARBA00022989"/>
    </source>
</evidence>
<organism evidence="11 12">
    <name type="scientific">Geovibrio thiophilus</name>
    <dbReference type="NCBI Taxonomy" id="139438"/>
    <lineage>
        <taxon>Bacteria</taxon>
        <taxon>Pseudomonadati</taxon>
        <taxon>Deferribacterota</taxon>
        <taxon>Deferribacteres</taxon>
        <taxon>Deferribacterales</taxon>
        <taxon>Geovibrionaceae</taxon>
        <taxon>Geovibrio</taxon>
    </lineage>
</organism>
<dbReference type="GO" id="GO:0005886">
    <property type="term" value="C:plasma membrane"/>
    <property type="evidence" value="ECO:0007669"/>
    <property type="project" value="UniProtKB-SubCell"/>
</dbReference>
<proteinExistence type="inferred from homology"/>
<dbReference type="EMBL" id="CP035108">
    <property type="protein sequence ID" value="QAR34317.1"/>
    <property type="molecule type" value="Genomic_DNA"/>
</dbReference>
<evidence type="ECO:0000256" key="6">
    <source>
        <dbReference type="ARBA" id="ARBA00022692"/>
    </source>
</evidence>
<feature type="transmembrane region" description="Helical" evidence="10">
    <location>
        <begin position="7"/>
        <end position="24"/>
    </location>
</feature>
<dbReference type="InterPro" id="IPR005503">
    <property type="entry name" value="FliL"/>
</dbReference>
<reference evidence="11 12" key="1">
    <citation type="submission" date="2019-01" db="EMBL/GenBank/DDBJ databases">
        <title>Geovibrio thiophilus DSM 11263, complete genome.</title>
        <authorList>
            <person name="Spring S."/>
            <person name="Bunk B."/>
            <person name="Sproer C."/>
        </authorList>
    </citation>
    <scope>NUCLEOTIDE SEQUENCE [LARGE SCALE GENOMIC DNA]</scope>
    <source>
        <strain evidence="11 12">DSM 11263</strain>
    </source>
</reference>
<dbReference type="KEGG" id="gtl:EP073_13130"/>
<comment type="similarity">
    <text evidence="3 10">Belongs to the FliL family.</text>
</comment>
<keyword evidence="6 10" id="KW-0812">Transmembrane</keyword>
<dbReference type="Proteomes" id="UP000287502">
    <property type="component" value="Chromosome"/>
</dbReference>
<gene>
    <name evidence="11" type="ORF">EP073_13130</name>
</gene>
<evidence type="ECO:0000256" key="1">
    <source>
        <dbReference type="ARBA" id="ARBA00002254"/>
    </source>
</evidence>
<evidence type="ECO:0000256" key="3">
    <source>
        <dbReference type="ARBA" id="ARBA00008281"/>
    </source>
</evidence>
<sequence length="154" mass="17482">MKKYILRILYIILAVLLMTYIFQFRQSFVPMFENMIDNNKSVFRSYSSKVVKTGSEYQVQLKDVVGTTSEEGRSVYVRLDVTISTDSKSTAEEMNKKADNTAAAVTEAIGMTAPSLLNTPQGKEILKQNIERTLTETYGQEAAKGIYFENFVYQ</sequence>
<dbReference type="Pfam" id="PF03748">
    <property type="entry name" value="FliL"/>
    <property type="match status" value="1"/>
</dbReference>
<protein>
    <recommendedName>
        <fullName evidence="10">Flagellar protein FliL</fullName>
    </recommendedName>
</protein>
<keyword evidence="12" id="KW-1185">Reference proteome</keyword>
<keyword evidence="9 10" id="KW-0472">Membrane</keyword>
<dbReference type="GO" id="GO:0009425">
    <property type="term" value="C:bacterial-type flagellum basal body"/>
    <property type="evidence" value="ECO:0007669"/>
    <property type="project" value="InterPro"/>
</dbReference>
<evidence type="ECO:0000313" key="11">
    <source>
        <dbReference type="EMBL" id="QAR34317.1"/>
    </source>
</evidence>
<evidence type="ECO:0000256" key="7">
    <source>
        <dbReference type="ARBA" id="ARBA00022779"/>
    </source>
</evidence>
<comment type="subcellular location">
    <subcellularLocation>
        <location evidence="2">Cell membrane</location>
        <topology evidence="2">Single-pass membrane protein</topology>
    </subcellularLocation>
</comment>
<dbReference type="PANTHER" id="PTHR35091">
    <property type="entry name" value="FLAGELLAR PROTEIN FLIL"/>
    <property type="match status" value="1"/>
</dbReference>